<keyword evidence="3" id="KW-1185">Reference proteome</keyword>
<feature type="compositionally biased region" description="Basic and acidic residues" evidence="1">
    <location>
        <begin position="75"/>
        <end position="86"/>
    </location>
</feature>
<comment type="caution">
    <text evidence="2">The sequence shown here is derived from an EMBL/GenBank/DDBJ whole genome shotgun (WGS) entry which is preliminary data.</text>
</comment>
<sequence>MNKVQTSLHRREEDADDTLTLILDALSRIQRTCLRSLMRFDGNTPEYSPYLKQETEHTGYEEGEAIDDIPSNRQESCRRGLTEARPPHSHRTSRGKREQIAKRKRRGDGLRRPRAPPPVAGANRDRGSWRLEDKSTEDIIIGEQASWIHGSFDGGNGFGGEW</sequence>
<proteinExistence type="predicted"/>
<accession>A0ABQ7LBF9</accession>
<reference evidence="2 3" key="1">
    <citation type="submission" date="2021-03" db="EMBL/GenBank/DDBJ databases">
        <authorList>
            <person name="King G.J."/>
            <person name="Bancroft I."/>
            <person name="Baten A."/>
            <person name="Bloomfield J."/>
            <person name="Borpatragohain P."/>
            <person name="He Z."/>
            <person name="Irish N."/>
            <person name="Irwin J."/>
            <person name="Liu K."/>
            <person name="Mauleon R.P."/>
            <person name="Moore J."/>
            <person name="Morris R."/>
            <person name="Ostergaard L."/>
            <person name="Wang B."/>
            <person name="Wells R."/>
        </authorList>
    </citation>
    <scope>NUCLEOTIDE SEQUENCE [LARGE SCALE GENOMIC DNA]</scope>
    <source>
        <strain evidence="2">R-o-18</strain>
        <tissue evidence="2">Leaf</tissue>
    </source>
</reference>
<organism evidence="2 3">
    <name type="scientific">Brassica rapa subsp. trilocularis</name>
    <dbReference type="NCBI Taxonomy" id="1813537"/>
    <lineage>
        <taxon>Eukaryota</taxon>
        <taxon>Viridiplantae</taxon>
        <taxon>Streptophyta</taxon>
        <taxon>Embryophyta</taxon>
        <taxon>Tracheophyta</taxon>
        <taxon>Spermatophyta</taxon>
        <taxon>Magnoliopsida</taxon>
        <taxon>eudicotyledons</taxon>
        <taxon>Gunneridae</taxon>
        <taxon>Pentapetalae</taxon>
        <taxon>rosids</taxon>
        <taxon>malvids</taxon>
        <taxon>Brassicales</taxon>
        <taxon>Brassicaceae</taxon>
        <taxon>Brassiceae</taxon>
        <taxon>Brassica</taxon>
    </lineage>
</organism>
<protein>
    <submittedName>
        <fullName evidence="2">Uncharacterized protein</fullName>
    </submittedName>
</protein>
<dbReference type="EMBL" id="JADBGQ010000008">
    <property type="protein sequence ID" value="KAG5383929.1"/>
    <property type="molecule type" value="Genomic_DNA"/>
</dbReference>
<evidence type="ECO:0000313" key="3">
    <source>
        <dbReference type="Proteomes" id="UP000823674"/>
    </source>
</evidence>
<gene>
    <name evidence="2" type="primary">A09p031780.1_BraROA</name>
    <name evidence="2" type="ORF">IGI04_035399</name>
</gene>
<feature type="compositionally biased region" description="Basic and acidic residues" evidence="1">
    <location>
        <begin position="95"/>
        <end position="111"/>
    </location>
</feature>
<feature type="region of interest" description="Disordered" evidence="1">
    <location>
        <begin position="40"/>
        <end position="131"/>
    </location>
</feature>
<evidence type="ECO:0000313" key="2">
    <source>
        <dbReference type="EMBL" id="KAG5383929.1"/>
    </source>
</evidence>
<dbReference type="Proteomes" id="UP000823674">
    <property type="component" value="Chromosome A09"/>
</dbReference>
<evidence type="ECO:0000256" key="1">
    <source>
        <dbReference type="SAM" id="MobiDB-lite"/>
    </source>
</evidence>
<name>A0ABQ7LBF9_BRACM</name>